<evidence type="ECO:0000256" key="1">
    <source>
        <dbReference type="ARBA" id="ARBA00005322"/>
    </source>
</evidence>
<dbReference type="Pfam" id="PF04316">
    <property type="entry name" value="FlgM"/>
    <property type="match status" value="1"/>
</dbReference>
<evidence type="ECO:0000256" key="4">
    <source>
        <dbReference type="ARBA" id="ARBA00022795"/>
    </source>
</evidence>
<reference evidence="11 12" key="1">
    <citation type="submission" date="2024-08" db="EMBL/GenBank/DDBJ databases">
        <title>Oceanimonas smirnovii Genome sequencing and assembly.</title>
        <authorList>
            <person name="Tang B."/>
        </authorList>
    </citation>
    <scope>NUCLEOTIDE SEQUENCE [LARGE SCALE GENOMIC DNA]</scope>
    <source>
        <strain evidence="11 12">OS2020-119</strain>
    </source>
</reference>
<dbReference type="InterPro" id="IPR031316">
    <property type="entry name" value="FlgM_C"/>
</dbReference>
<keyword evidence="11" id="KW-0282">Flagellum</keyword>
<evidence type="ECO:0000256" key="6">
    <source>
        <dbReference type="ARBA" id="ARBA00023163"/>
    </source>
</evidence>
<evidence type="ECO:0000256" key="7">
    <source>
        <dbReference type="ARBA" id="ARBA00024739"/>
    </source>
</evidence>
<comment type="function">
    <text evidence="7">Responsible for the coupling of flagellin expression to flagellar assembly by preventing expression of the flagellin genes when a component of the middle class of proteins is defective. It negatively regulates flagellar genes by inhibiting the activity of FliA by directly binding to FliA.</text>
</comment>
<feature type="compositionally biased region" description="Low complexity" evidence="9">
    <location>
        <begin position="26"/>
        <end position="39"/>
    </location>
</feature>
<name>A0ABW7P4P1_9GAMM</name>
<dbReference type="NCBIfam" id="TIGR03824">
    <property type="entry name" value="FlgM_jcvi"/>
    <property type="match status" value="1"/>
</dbReference>
<feature type="region of interest" description="Disordered" evidence="9">
    <location>
        <begin position="1"/>
        <end position="42"/>
    </location>
</feature>
<evidence type="ECO:0000256" key="9">
    <source>
        <dbReference type="SAM" id="MobiDB-lite"/>
    </source>
</evidence>
<proteinExistence type="inferred from homology"/>
<evidence type="ECO:0000313" key="12">
    <source>
        <dbReference type="Proteomes" id="UP001610706"/>
    </source>
</evidence>
<dbReference type="RefSeq" id="WP_395536570.1">
    <property type="nucleotide sequence ID" value="NZ_CP166302.1"/>
</dbReference>
<evidence type="ECO:0000256" key="5">
    <source>
        <dbReference type="ARBA" id="ARBA00023015"/>
    </source>
</evidence>
<dbReference type="EMBL" id="JBGFTR010000029">
    <property type="protein sequence ID" value="MFH7566444.1"/>
    <property type="molecule type" value="Genomic_DNA"/>
</dbReference>
<evidence type="ECO:0000313" key="11">
    <source>
        <dbReference type="EMBL" id="MFH7566444.1"/>
    </source>
</evidence>
<gene>
    <name evidence="11" type="primary">flgM</name>
    <name evidence="11" type="ORF">AB9R89_14090</name>
</gene>
<dbReference type="InterPro" id="IPR007412">
    <property type="entry name" value="FlgM"/>
</dbReference>
<accession>A0ABW7P4P1</accession>
<sequence>MAIDKLPPGFHNSPVGGNKYTPKSETTGANASNNTNATSGRDEVTLTPQAQQLNRMQQSLSAGAAGTDNSARLEAIKKAVNEGSYQVDAERLAGNIINLENDIESLY</sequence>
<dbReference type="InterPro" id="IPR035890">
    <property type="entry name" value="Anti-sigma-28_factor_FlgM_sf"/>
</dbReference>
<evidence type="ECO:0000256" key="8">
    <source>
        <dbReference type="ARBA" id="ARBA00030117"/>
    </source>
</evidence>
<keyword evidence="11" id="KW-0966">Cell projection</keyword>
<keyword evidence="6" id="KW-0804">Transcription</keyword>
<protein>
    <recommendedName>
        <fullName evidence="2">Negative regulator of flagellin synthesis</fullName>
    </recommendedName>
    <alternativeName>
        <fullName evidence="8">Anti-sigma-28 factor</fullName>
    </alternativeName>
</protein>
<keyword evidence="4" id="KW-1005">Bacterial flagellum biogenesis</keyword>
<evidence type="ECO:0000259" key="10">
    <source>
        <dbReference type="Pfam" id="PF04316"/>
    </source>
</evidence>
<dbReference type="Proteomes" id="UP001610706">
    <property type="component" value="Unassembled WGS sequence"/>
</dbReference>
<keyword evidence="12" id="KW-1185">Reference proteome</keyword>
<keyword evidence="11" id="KW-0969">Cilium</keyword>
<evidence type="ECO:0000256" key="3">
    <source>
        <dbReference type="ARBA" id="ARBA00022491"/>
    </source>
</evidence>
<keyword evidence="3" id="KW-0678">Repressor</keyword>
<keyword evidence="5" id="KW-0805">Transcription regulation</keyword>
<dbReference type="SUPFAM" id="SSF101498">
    <property type="entry name" value="Anti-sigma factor FlgM"/>
    <property type="match status" value="1"/>
</dbReference>
<organism evidence="11 12">
    <name type="scientific">Oceanimonas smirnovii</name>
    <dbReference type="NCBI Taxonomy" id="264574"/>
    <lineage>
        <taxon>Bacteria</taxon>
        <taxon>Pseudomonadati</taxon>
        <taxon>Pseudomonadota</taxon>
        <taxon>Gammaproteobacteria</taxon>
        <taxon>Aeromonadales</taxon>
        <taxon>Aeromonadaceae</taxon>
        <taxon>Oceanimonas</taxon>
    </lineage>
</organism>
<feature type="domain" description="Anti-sigma-28 factor FlgM C-terminal" evidence="10">
    <location>
        <begin position="42"/>
        <end position="98"/>
    </location>
</feature>
<evidence type="ECO:0000256" key="2">
    <source>
        <dbReference type="ARBA" id="ARBA00017823"/>
    </source>
</evidence>
<comment type="similarity">
    <text evidence="1">Belongs to the FlgM family.</text>
</comment>
<comment type="caution">
    <text evidence="11">The sequence shown here is derived from an EMBL/GenBank/DDBJ whole genome shotgun (WGS) entry which is preliminary data.</text>
</comment>